<evidence type="ECO:0000256" key="5">
    <source>
        <dbReference type="ARBA" id="ARBA00022839"/>
    </source>
</evidence>
<dbReference type="InterPro" id="IPR010997">
    <property type="entry name" value="HRDC-like_sf"/>
</dbReference>
<comment type="subcellular location">
    <subcellularLocation>
        <location evidence="6">Cytoplasm</location>
    </subcellularLocation>
</comment>
<evidence type="ECO:0000256" key="4">
    <source>
        <dbReference type="ARBA" id="ARBA00022801"/>
    </source>
</evidence>
<dbReference type="SUPFAM" id="SSF53098">
    <property type="entry name" value="Ribonuclease H-like"/>
    <property type="match status" value="1"/>
</dbReference>
<name>A0A3N0B2L2_9ACTN</name>
<comment type="function">
    <text evidence="6">Exonuclease involved in the 3' processing of various precursor tRNAs. Initiates hydrolysis at the 3'-terminus of an RNA molecule and releases 5'-mononucleotides.</text>
</comment>
<dbReference type="InterPro" id="IPR002562">
    <property type="entry name" value="3'-5'_exonuclease_dom"/>
</dbReference>
<dbReference type="HAMAP" id="MF_01899">
    <property type="entry name" value="RNase_D"/>
    <property type="match status" value="1"/>
</dbReference>
<dbReference type="CDD" id="cd06142">
    <property type="entry name" value="RNaseD_exo"/>
    <property type="match status" value="1"/>
</dbReference>
<dbReference type="GO" id="GO:0003676">
    <property type="term" value="F:nucleic acid binding"/>
    <property type="evidence" value="ECO:0007669"/>
    <property type="project" value="InterPro"/>
</dbReference>
<dbReference type="Pfam" id="PF00570">
    <property type="entry name" value="HRDC"/>
    <property type="match status" value="1"/>
</dbReference>
<protein>
    <recommendedName>
        <fullName evidence="6">Ribonuclease D</fullName>
        <shortName evidence="6">RNase D</shortName>
        <ecNumber evidence="6">3.1.13.5</ecNumber>
    </recommendedName>
</protein>
<sequence length="388" mass="44331">MYITDQSQLEEFIEHASHCEVLAVDTEFIREKTYWPRLCLLQLGTEERSVAVDPFRVRDLRPLVRLFEDESIVKLFHAAHQDLELLYRELGVLPRPVFDTQIAASLLGDTLQIGYGALVLAECGVKLKKSDSFTDWSRRPLTESQIQYALDDVVYLPGLYHILKGKLESLGRLSWLAPDFEELSDESRYVEDPYTRFTRLKRVNQLSRRQLCIARLLAAWREMQAMKRDIPRKWILTDEQLVEICKREPRTLDQLFMVRGVSSTLGMSDSRRVLGICIKALDTPESEWPELPRPSGKNEPNVDAQVDLLSALVKLRARENGIAFAVLASHADLAKIARGHTDDLDVLKGWRRAIVGEDLLAMMRGETALAIEDGQLRIVKHTRASGLR</sequence>
<dbReference type="GO" id="GO:0008408">
    <property type="term" value="F:3'-5' exonuclease activity"/>
    <property type="evidence" value="ECO:0007669"/>
    <property type="project" value="InterPro"/>
</dbReference>
<dbReference type="InterPro" id="IPR006292">
    <property type="entry name" value="RNase_D"/>
</dbReference>
<comment type="caution">
    <text evidence="8">The sequence shown here is derived from an EMBL/GenBank/DDBJ whole genome shotgun (WGS) entry which is preliminary data.</text>
</comment>
<dbReference type="SMART" id="SM00474">
    <property type="entry name" value="35EXOc"/>
    <property type="match status" value="1"/>
</dbReference>
<evidence type="ECO:0000256" key="3">
    <source>
        <dbReference type="ARBA" id="ARBA00022722"/>
    </source>
</evidence>
<evidence type="ECO:0000313" key="9">
    <source>
        <dbReference type="Proteomes" id="UP000269591"/>
    </source>
</evidence>
<proteinExistence type="inferred from homology"/>
<keyword evidence="5 6" id="KW-0269">Exonuclease</keyword>
<dbReference type="InterPro" id="IPR036397">
    <property type="entry name" value="RNaseH_sf"/>
</dbReference>
<dbReference type="InterPro" id="IPR044876">
    <property type="entry name" value="HRDC_dom_sf"/>
</dbReference>
<dbReference type="GO" id="GO:0005737">
    <property type="term" value="C:cytoplasm"/>
    <property type="evidence" value="ECO:0007669"/>
    <property type="project" value="UniProtKB-SubCell"/>
</dbReference>
<dbReference type="OrthoDB" id="144122at2"/>
<keyword evidence="3 6" id="KW-0540">Nuclease</keyword>
<dbReference type="Proteomes" id="UP000269591">
    <property type="component" value="Unassembled WGS sequence"/>
</dbReference>
<dbReference type="AlphaFoldDB" id="A0A3N0B2L2"/>
<organism evidence="8 9">
    <name type="scientific">Slackia equolifaciens</name>
    <dbReference type="NCBI Taxonomy" id="498718"/>
    <lineage>
        <taxon>Bacteria</taxon>
        <taxon>Bacillati</taxon>
        <taxon>Actinomycetota</taxon>
        <taxon>Coriobacteriia</taxon>
        <taxon>Eggerthellales</taxon>
        <taxon>Eggerthellaceae</taxon>
        <taxon>Slackia</taxon>
    </lineage>
</organism>
<evidence type="ECO:0000256" key="1">
    <source>
        <dbReference type="ARBA" id="ARBA00022490"/>
    </source>
</evidence>
<comment type="similarity">
    <text evidence="6">Belongs to the RNase D family.</text>
</comment>
<dbReference type="GO" id="GO:0033890">
    <property type="term" value="F:ribonuclease D activity"/>
    <property type="evidence" value="ECO:0007669"/>
    <property type="project" value="UniProtKB-UniRule"/>
</dbReference>
<dbReference type="Gene3D" id="1.10.150.80">
    <property type="entry name" value="HRDC domain"/>
    <property type="match status" value="1"/>
</dbReference>
<dbReference type="InterPro" id="IPR012337">
    <property type="entry name" value="RNaseH-like_sf"/>
</dbReference>
<dbReference type="SUPFAM" id="SSF47819">
    <property type="entry name" value="HRDC-like"/>
    <property type="match status" value="2"/>
</dbReference>
<keyword evidence="9" id="KW-1185">Reference proteome</keyword>
<accession>A0A3N0B2L2</accession>
<comment type="catalytic activity">
    <reaction evidence="6">
        <text>Exonucleolytic cleavage that removes extra residues from the 3'-terminus of tRNA to produce 5'-mononucleotides.</text>
        <dbReference type="EC" id="3.1.13.5"/>
    </reaction>
</comment>
<dbReference type="PROSITE" id="PS50967">
    <property type="entry name" value="HRDC"/>
    <property type="match status" value="1"/>
</dbReference>
<dbReference type="PANTHER" id="PTHR47649">
    <property type="entry name" value="RIBONUCLEASE D"/>
    <property type="match status" value="1"/>
</dbReference>
<dbReference type="PANTHER" id="PTHR47649:SF1">
    <property type="entry name" value="RIBONUCLEASE D"/>
    <property type="match status" value="1"/>
</dbReference>
<dbReference type="Gene3D" id="3.30.420.10">
    <property type="entry name" value="Ribonuclease H-like superfamily/Ribonuclease H"/>
    <property type="match status" value="1"/>
</dbReference>
<dbReference type="InterPro" id="IPR002121">
    <property type="entry name" value="HRDC_dom"/>
</dbReference>
<dbReference type="GO" id="GO:0000166">
    <property type="term" value="F:nucleotide binding"/>
    <property type="evidence" value="ECO:0007669"/>
    <property type="project" value="InterPro"/>
</dbReference>
<dbReference type="GO" id="GO:0042780">
    <property type="term" value="P:tRNA 3'-end processing"/>
    <property type="evidence" value="ECO:0007669"/>
    <property type="project" value="UniProtKB-UniRule"/>
</dbReference>
<keyword evidence="1 6" id="KW-0963">Cytoplasm</keyword>
<keyword evidence="4 6" id="KW-0378">Hydrolase</keyword>
<dbReference type="RefSeq" id="WP_123208358.1">
    <property type="nucleotide sequence ID" value="NZ_JBHTHO010000001.1"/>
</dbReference>
<reference evidence="9" key="1">
    <citation type="submission" date="2018-05" db="EMBL/GenBank/DDBJ databases">
        <title>Genome Sequencing of selected type strains of the family Eggerthellaceae.</title>
        <authorList>
            <person name="Danylec N."/>
            <person name="Stoll D.A."/>
            <person name="Doetsch A."/>
            <person name="Huch M."/>
        </authorList>
    </citation>
    <scope>NUCLEOTIDE SEQUENCE [LARGE SCALE GENOMIC DNA]</scope>
    <source>
        <strain evidence="9">DSM 24851</strain>
    </source>
</reference>
<evidence type="ECO:0000313" key="8">
    <source>
        <dbReference type="EMBL" id="RNL41074.1"/>
    </source>
</evidence>
<dbReference type="InterPro" id="IPR051086">
    <property type="entry name" value="RNase_D-like"/>
</dbReference>
<dbReference type="EMBL" id="QIBX01000003">
    <property type="protein sequence ID" value="RNL41074.1"/>
    <property type="molecule type" value="Genomic_DNA"/>
</dbReference>
<dbReference type="EC" id="3.1.13.5" evidence="6"/>
<feature type="domain" description="HRDC" evidence="7">
    <location>
        <begin position="207"/>
        <end position="287"/>
    </location>
</feature>
<comment type="cofactor">
    <cofactor evidence="6">
        <name>a divalent metal cation</name>
        <dbReference type="ChEBI" id="CHEBI:60240"/>
    </cofactor>
</comment>
<dbReference type="SMART" id="SM00341">
    <property type="entry name" value="HRDC"/>
    <property type="match status" value="1"/>
</dbReference>
<dbReference type="Pfam" id="PF01612">
    <property type="entry name" value="DNA_pol_A_exo1"/>
    <property type="match status" value="1"/>
</dbReference>
<evidence type="ECO:0000259" key="7">
    <source>
        <dbReference type="PROSITE" id="PS50967"/>
    </source>
</evidence>
<dbReference type="NCBIfam" id="TIGR01388">
    <property type="entry name" value="rnd"/>
    <property type="match status" value="1"/>
</dbReference>
<evidence type="ECO:0000256" key="6">
    <source>
        <dbReference type="HAMAP-Rule" id="MF_01899"/>
    </source>
</evidence>
<evidence type="ECO:0000256" key="2">
    <source>
        <dbReference type="ARBA" id="ARBA00022694"/>
    </source>
</evidence>
<gene>
    <name evidence="6 8" type="primary">rnd</name>
    <name evidence="8" type="ORF">DMP06_03510</name>
</gene>
<keyword evidence="2 6" id="KW-0819">tRNA processing</keyword>